<keyword evidence="1" id="KW-1133">Transmembrane helix</keyword>
<feature type="transmembrane region" description="Helical" evidence="1">
    <location>
        <begin position="39"/>
        <end position="60"/>
    </location>
</feature>
<dbReference type="EMBL" id="LZLR01000039">
    <property type="protein sequence ID" value="OBK25717.1"/>
    <property type="molecule type" value="Genomic_DNA"/>
</dbReference>
<evidence type="ECO:0000313" key="3">
    <source>
        <dbReference type="Proteomes" id="UP000093819"/>
    </source>
</evidence>
<sequence length="190" mass="20001">MTGAFAVERYDPRVSNVPPPQLSAWPSAPPPTRGQPSRWLGLLSLGIALLAIGVAVGAWLRPLPKYEPPPAPTYTSQQVADAKAKVCAAYAKVHRAVLANTGRSGDNDPATLLGLAANARIALFDSGDYLLKILQQEPATKGDLMAATRALADSYQQLAIDYMAEASEAELQASQAGVESTGSKVAETCR</sequence>
<comment type="caution">
    <text evidence="2">The sequence shown here is derived from an EMBL/GenBank/DDBJ whole genome shotgun (WGS) entry which is preliminary data.</text>
</comment>
<proteinExistence type="predicted"/>
<evidence type="ECO:0008006" key="4">
    <source>
        <dbReference type="Google" id="ProtNLM"/>
    </source>
</evidence>
<dbReference type="AlphaFoldDB" id="A0A1A3NZD4"/>
<keyword evidence="1" id="KW-0812">Transmembrane</keyword>
<name>A0A1A3NZD4_MYCAS</name>
<protein>
    <recommendedName>
        <fullName evidence="4">Alanine and proline rich membrane protein</fullName>
    </recommendedName>
</protein>
<dbReference type="Proteomes" id="UP000093819">
    <property type="component" value="Unassembled WGS sequence"/>
</dbReference>
<gene>
    <name evidence="2" type="ORF">A5635_14905</name>
</gene>
<keyword evidence="1" id="KW-0472">Membrane</keyword>
<evidence type="ECO:0000313" key="2">
    <source>
        <dbReference type="EMBL" id="OBK25717.1"/>
    </source>
</evidence>
<reference evidence="2 3" key="1">
    <citation type="submission" date="2016-06" db="EMBL/GenBank/DDBJ databases">
        <authorList>
            <person name="Kjaerup R.B."/>
            <person name="Dalgaard T.S."/>
            <person name="Juul-Madsen H.R."/>
        </authorList>
    </citation>
    <scope>NUCLEOTIDE SEQUENCE [LARGE SCALE GENOMIC DNA]</scope>
    <source>
        <strain evidence="2 3">1245335.1</strain>
    </source>
</reference>
<evidence type="ECO:0000256" key="1">
    <source>
        <dbReference type="SAM" id="Phobius"/>
    </source>
</evidence>
<accession>A0A1A3NZD4</accession>
<organism evidence="2 3">
    <name type="scientific">Mycobacterium asiaticum</name>
    <dbReference type="NCBI Taxonomy" id="1790"/>
    <lineage>
        <taxon>Bacteria</taxon>
        <taxon>Bacillati</taxon>
        <taxon>Actinomycetota</taxon>
        <taxon>Actinomycetes</taxon>
        <taxon>Mycobacteriales</taxon>
        <taxon>Mycobacteriaceae</taxon>
        <taxon>Mycobacterium</taxon>
    </lineage>
</organism>